<dbReference type="Pfam" id="PF00970">
    <property type="entry name" value="FAD_binding_6"/>
    <property type="match status" value="1"/>
</dbReference>
<comment type="cofactor">
    <cofactor evidence="9">
        <name>[2Fe-2S] cluster</name>
        <dbReference type="ChEBI" id="CHEBI:190135"/>
    </cofactor>
</comment>
<proteinExistence type="predicted"/>
<evidence type="ECO:0000256" key="4">
    <source>
        <dbReference type="ARBA" id="ARBA00022723"/>
    </source>
</evidence>
<keyword evidence="2" id="KW-0285">Flavoprotein</keyword>
<evidence type="ECO:0000313" key="12">
    <source>
        <dbReference type="EMBL" id="MFC3050283.1"/>
    </source>
</evidence>
<dbReference type="EMBL" id="JBHRSL010000001">
    <property type="protein sequence ID" value="MFC3050283.1"/>
    <property type="molecule type" value="Genomic_DNA"/>
</dbReference>
<dbReference type="SUPFAM" id="SSF52343">
    <property type="entry name" value="Ferredoxin reductase-like, C-terminal NADP-linked domain"/>
    <property type="match status" value="1"/>
</dbReference>
<accession>A0ABV7CZF4</accession>
<evidence type="ECO:0000256" key="3">
    <source>
        <dbReference type="ARBA" id="ARBA00022714"/>
    </source>
</evidence>
<evidence type="ECO:0000259" key="10">
    <source>
        <dbReference type="PROSITE" id="PS51085"/>
    </source>
</evidence>
<evidence type="ECO:0000256" key="2">
    <source>
        <dbReference type="ARBA" id="ARBA00022630"/>
    </source>
</evidence>
<evidence type="ECO:0000256" key="5">
    <source>
        <dbReference type="ARBA" id="ARBA00022827"/>
    </source>
</evidence>
<keyword evidence="5" id="KW-0274">FAD</keyword>
<dbReference type="Gene3D" id="2.40.30.10">
    <property type="entry name" value="Translation factors"/>
    <property type="match status" value="1"/>
</dbReference>
<dbReference type="InterPro" id="IPR008333">
    <property type="entry name" value="Cbr1-like_FAD-bd_dom"/>
</dbReference>
<keyword evidence="8" id="KW-0411">Iron-sulfur</keyword>
<keyword evidence="6 12" id="KW-0560">Oxidoreductase</keyword>
<evidence type="ECO:0000256" key="8">
    <source>
        <dbReference type="ARBA" id="ARBA00023014"/>
    </source>
</evidence>
<evidence type="ECO:0000256" key="7">
    <source>
        <dbReference type="ARBA" id="ARBA00023004"/>
    </source>
</evidence>
<feature type="domain" description="2Fe-2S ferredoxin-type" evidence="10">
    <location>
        <begin position="264"/>
        <end position="353"/>
    </location>
</feature>
<dbReference type="PROSITE" id="PS51085">
    <property type="entry name" value="2FE2S_FER_2"/>
    <property type="match status" value="1"/>
</dbReference>
<dbReference type="SUPFAM" id="SSF54292">
    <property type="entry name" value="2Fe-2S ferredoxin-like"/>
    <property type="match status" value="1"/>
</dbReference>
<gene>
    <name evidence="12" type="primary">paaE</name>
    <name evidence="12" type="ORF">ACFOKA_00040</name>
</gene>
<keyword evidence="13" id="KW-1185">Reference proteome</keyword>
<dbReference type="InterPro" id="IPR036010">
    <property type="entry name" value="2Fe-2S_ferredoxin-like_sf"/>
</dbReference>
<feature type="domain" description="FAD-binding FR-type" evidence="11">
    <location>
        <begin position="2"/>
        <end position="106"/>
    </location>
</feature>
<dbReference type="PRINTS" id="PR00371">
    <property type="entry name" value="FPNCR"/>
</dbReference>
<keyword evidence="7" id="KW-0408">Iron</keyword>
<dbReference type="InterPro" id="IPR001041">
    <property type="entry name" value="2Fe-2S_ferredoxin-type"/>
</dbReference>
<dbReference type="PANTHER" id="PTHR47354">
    <property type="entry name" value="NADH OXIDOREDUCTASE HCR"/>
    <property type="match status" value="1"/>
</dbReference>
<dbReference type="CDD" id="cd06214">
    <property type="entry name" value="PA_degradation_oxidoreductase_like"/>
    <property type="match status" value="1"/>
</dbReference>
<dbReference type="InterPro" id="IPR011884">
    <property type="entry name" value="PaaE"/>
</dbReference>
<dbReference type="InterPro" id="IPR001433">
    <property type="entry name" value="OxRdtase_FAD/NAD-bd"/>
</dbReference>
<name>A0ABV7CZF4_9PROT</name>
<evidence type="ECO:0000259" key="11">
    <source>
        <dbReference type="PROSITE" id="PS51384"/>
    </source>
</evidence>
<dbReference type="PRINTS" id="PR00406">
    <property type="entry name" value="CYTB5RDTASE"/>
</dbReference>
<keyword evidence="4" id="KW-0479">Metal-binding</keyword>
<dbReference type="InterPro" id="IPR001709">
    <property type="entry name" value="Flavoprot_Pyr_Nucl_cyt_Rdtase"/>
</dbReference>
<dbReference type="PANTHER" id="PTHR47354:SF8">
    <property type="entry name" value="1,2-PHENYLACETYL-COA EPOXIDASE, SUBUNIT E"/>
    <property type="match status" value="1"/>
</dbReference>
<dbReference type="Gene3D" id="3.10.20.30">
    <property type="match status" value="1"/>
</dbReference>
<dbReference type="InterPro" id="IPR012675">
    <property type="entry name" value="Beta-grasp_dom_sf"/>
</dbReference>
<dbReference type="CDD" id="cd00207">
    <property type="entry name" value="fer2"/>
    <property type="match status" value="1"/>
</dbReference>
<evidence type="ECO:0000256" key="9">
    <source>
        <dbReference type="ARBA" id="ARBA00034078"/>
    </source>
</evidence>
<dbReference type="GO" id="GO:0097266">
    <property type="term" value="F:phenylacetyl-CoA 1,2-epoxidase activity"/>
    <property type="evidence" value="ECO:0007669"/>
    <property type="project" value="UniProtKB-EC"/>
</dbReference>
<dbReference type="RefSeq" id="WP_194214683.1">
    <property type="nucleotide sequence ID" value="NZ_CP061205.1"/>
</dbReference>
<comment type="cofactor">
    <cofactor evidence="1">
        <name>FAD</name>
        <dbReference type="ChEBI" id="CHEBI:57692"/>
    </cofactor>
</comment>
<dbReference type="Gene3D" id="3.40.50.80">
    <property type="entry name" value="Nucleotide-binding domain of ferredoxin-NADP reductase (FNR) module"/>
    <property type="match status" value="1"/>
</dbReference>
<dbReference type="InterPro" id="IPR039261">
    <property type="entry name" value="FNR_nucleotide-bd"/>
</dbReference>
<evidence type="ECO:0000256" key="6">
    <source>
        <dbReference type="ARBA" id="ARBA00023002"/>
    </source>
</evidence>
<dbReference type="Proteomes" id="UP001595444">
    <property type="component" value="Unassembled WGS sequence"/>
</dbReference>
<reference evidence="13" key="1">
    <citation type="journal article" date="2019" name="Int. J. Syst. Evol. Microbiol.">
        <title>The Global Catalogue of Microorganisms (GCM) 10K type strain sequencing project: providing services to taxonomists for standard genome sequencing and annotation.</title>
        <authorList>
            <consortium name="The Broad Institute Genomics Platform"/>
            <consortium name="The Broad Institute Genome Sequencing Center for Infectious Disease"/>
            <person name="Wu L."/>
            <person name="Ma J."/>
        </authorList>
    </citation>
    <scope>NUCLEOTIDE SEQUENCE [LARGE SCALE GENOMIC DNA]</scope>
    <source>
        <strain evidence="13">KCTC 62164</strain>
    </source>
</reference>
<evidence type="ECO:0000256" key="1">
    <source>
        <dbReference type="ARBA" id="ARBA00001974"/>
    </source>
</evidence>
<dbReference type="Pfam" id="PF00175">
    <property type="entry name" value="NAD_binding_1"/>
    <property type="match status" value="1"/>
</dbReference>
<comment type="caution">
    <text evidence="12">The sequence shown here is derived from an EMBL/GenBank/DDBJ whole genome shotgun (WGS) entry which is preliminary data.</text>
</comment>
<dbReference type="SUPFAM" id="SSF63380">
    <property type="entry name" value="Riboflavin synthase domain-like"/>
    <property type="match status" value="1"/>
</dbReference>
<organism evidence="12 13">
    <name type="scientific">Kordiimonas pumila</name>
    <dbReference type="NCBI Taxonomy" id="2161677"/>
    <lineage>
        <taxon>Bacteria</taxon>
        <taxon>Pseudomonadati</taxon>
        <taxon>Pseudomonadota</taxon>
        <taxon>Alphaproteobacteria</taxon>
        <taxon>Kordiimonadales</taxon>
        <taxon>Kordiimonadaceae</taxon>
        <taxon>Kordiimonas</taxon>
    </lineage>
</organism>
<dbReference type="PROSITE" id="PS51384">
    <property type="entry name" value="FAD_FR"/>
    <property type="match status" value="1"/>
</dbReference>
<dbReference type="NCBIfam" id="TIGR02160">
    <property type="entry name" value="PA_CoA_Oxy5"/>
    <property type="match status" value="1"/>
</dbReference>
<keyword evidence="3" id="KW-0001">2Fe-2S</keyword>
<dbReference type="InterPro" id="IPR050415">
    <property type="entry name" value="MRET"/>
</dbReference>
<sequence>MLKLHELKVASVEKNTPETVVVTLDLPDALKHEFEYKQGQHLTLCKTIEGEDLRRSYSICSGVAEAKLQVAIRRVEGGRFSTFANENLLAGEILNVMAPAGHFYVDLDPLSERTYVAFAAGSGITPIMSIIKTTLAAEPNARFMLFYGNRSKLSTIFINELAFLKNQYMERFTYWHFLSQEDLEIDFFKGRLDAGKVKDILGKIVPADQIDHAFVCGPDAMIDAVVGTLVGAGLSGDKIHFEKFLSEGQKAVAPKRAADTSSLTAMTLIIDGDEVNMNASKDVAVLDAALDMGLDVPFACKGGVCCTCRAKVLEGTVEMVLNQGLEPEEVAAGYVLTCQSFVTSDKAVLSFDE</sequence>
<evidence type="ECO:0000313" key="13">
    <source>
        <dbReference type="Proteomes" id="UP001595444"/>
    </source>
</evidence>
<dbReference type="EC" id="1.14.13.149" evidence="12"/>
<dbReference type="InterPro" id="IPR017938">
    <property type="entry name" value="Riboflavin_synthase-like_b-brl"/>
</dbReference>
<dbReference type="InterPro" id="IPR017927">
    <property type="entry name" value="FAD-bd_FR_type"/>
</dbReference>
<protein>
    <submittedName>
        <fullName evidence="12">1,2-phenylacetyl-CoA epoxidase subunit PaaE</fullName>
        <ecNumber evidence="12">1.14.13.149</ecNumber>
    </submittedName>
</protein>
<dbReference type="Pfam" id="PF00111">
    <property type="entry name" value="Fer2"/>
    <property type="match status" value="1"/>
</dbReference>